<accession>A0ABV7TN55</accession>
<dbReference type="Gene3D" id="3.90.1530.30">
    <property type="match status" value="1"/>
</dbReference>
<dbReference type="SUPFAM" id="SSF109709">
    <property type="entry name" value="KorB DNA-binding domain-like"/>
    <property type="match status" value="1"/>
</dbReference>
<dbReference type="Gene3D" id="1.10.10.2830">
    <property type="match status" value="1"/>
</dbReference>
<dbReference type="Pfam" id="PF02195">
    <property type="entry name" value="ParB_N"/>
    <property type="match status" value="1"/>
</dbReference>
<dbReference type="InterPro" id="IPR003115">
    <property type="entry name" value="ParB_N"/>
</dbReference>
<proteinExistence type="predicted"/>
<evidence type="ECO:0000259" key="2">
    <source>
        <dbReference type="SMART" id="SM00470"/>
    </source>
</evidence>
<gene>
    <name evidence="3" type="ORF">ACFORG_17840</name>
</gene>
<name>A0ABV7TN55_9RHOB</name>
<dbReference type="InterPro" id="IPR050336">
    <property type="entry name" value="Chromosome_partition/occlusion"/>
</dbReference>
<evidence type="ECO:0000313" key="4">
    <source>
        <dbReference type="Proteomes" id="UP001595629"/>
    </source>
</evidence>
<sequence length="618" mass="67952">MNKQNVVTPKMNEVADAGAGSVEWLPFADLRVSDLNQRSVIDEDAIAKLAENIRDKGLIQNLAGLREADGAVGIVAGGRRLRALALVQDDPRFHLVPVKVTGDAQVAKAWAASENHLREGLHPADEIREYGAMAKDGVPVPAIALAFGVSEPHVYRRLKLAGLPEPVLAALKADGITLAMATCFTLCEDEAHALAVLERVRHEPVSEHVLKRMLKPDSVKSTDRRALFVGEAAYTEAGGRLTRDLFTEETLFDDAEILDQVFREKLEQAADEIQSEEGWKWAEACFEPYLGWYQIEERKMARVYPEPGMLDEDQQQRFDDLAELAESDVLDAEGMAELADLQAILDGTFSEVQKALSGAMVYVDHDGDLSVCGGLIAKEDRAAAEAAGILQPSQHGKSDTAKPAISAKLQDDLNRVATGARQNAVLDHPDLLLDLLAFQLSGRMGSRGAFGIRTEDVPNMPEQAEGYDPDPRLTEPVVPPTDPWAVDLVRAFRAFRKRGREKVRADLTRQLAALLTISDDKLGALIDKEAKTGIRAIWTPTADNFFKRVSGGYLDDLHRDLLGLKPEHPTTTTFAKLKKGEKAERLEKLFGNAEFRKAHSLTEAQVKRIDAWLPDEMG</sequence>
<feature type="region of interest" description="Disordered" evidence="1">
    <location>
        <begin position="459"/>
        <end position="479"/>
    </location>
</feature>
<protein>
    <submittedName>
        <fullName evidence="3">ParB/RepB/Spo0J family partition protein</fullName>
    </submittedName>
</protein>
<comment type="caution">
    <text evidence="3">The sequence shown here is derived from an EMBL/GenBank/DDBJ whole genome shotgun (WGS) entry which is preliminary data.</text>
</comment>
<organism evidence="3 4">
    <name type="scientific">Lutimaribacter marinistellae</name>
    <dbReference type="NCBI Taxonomy" id="1820329"/>
    <lineage>
        <taxon>Bacteria</taxon>
        <taxon>Pseudomonadati</taxon>
        <taxon>Pseudomonadota</taxon>
        <taxon>Alphaproteobacteria</taxon>
        <taxon>Rhodobacterales</taxon>
        <taxon>Roseobacteraceae</taxon>
        <taxon>Lutimaribacter</taxon>
    </lineage>
</organism>
<dbReference type="RefSeq" id="WP_386736890.1">
    <property type="nucleotide sequence ID" value="NZ_JBHRXI010000017.1"/>
</dbReference>
<feature type="domain" description="ParB-like N-terminal" evidence="2">
    <location>
        <begin position="23"/>
        <end position="116"/>
    </location>
</feature>
<dbReference type="PANTHER" id="PTHR33375">
    <property type="entry name" value="CHROMOSOME-PARTITIONING PROTEIN PARB-RELATED"/>
    <property type="match status" value="1"/>
</dbReference>
<dbReference type="CDD" id="cd16406">
    <property type="entry name" value="ParB_N_like"/>
    <property type="match status" value="1"/>
</dbReference>
<reference evidence="4" key="1">
    <citation type="journal article" date="2019" name="Int. J. Syst. Evol. Microbiol.">
        <title>The Global Catalogue of Microorganisms (GCM) 10K type strain sequencing project: providing services to taxonomists for standard genome sequencing and annotation.</title>
        <authorList>
            <consortium name="The Broad Institute Genomics Platform"/>
            <consortium name="The Broad Institute Genome Sequencing Center for Infectious Disease"/>
            <person name="Wu L."/>
            <person name="Ma J."/>
        </authorList>
    </citation>
    <scope>NUCLEOTIDE SEQUENCE [LARGE SCALE GENOMIC DNA]</scope>
    <source>
        <strain evidence="4">KCTC 42911</strain>
    </source>
</reference>
<evidence type="ECO:0000313" key="3">
    <source>
        <dbReference type="EMBL" id="MFC3615623.1"/>
    </source>
</evidence>
<dbReference type="Proteomes" id="UP001595629">
    <property type="component" value="Unassembled WGS sequence"/>
</dbReference>
<dbReference type="PANTHER" id="PTHR33375:SF7">
    <property type="entry name" value="CHROMOSOME 2-PARTITIONING PROTEIN PARB-RELATED"/>
    <property type="match status" value="1"/>
</dbReference>
<dbReference type="SMART" id="SM00470">
    <property type="entry name" value="ParB"/>
    <property type="match status" value="1"/>
</dbReference>
<dbReference type="InterPro" id="IPR036086">
    <property type="entry name" value="ParB/Sulfiredoxin_sf"/>
</dbReference>
<dbReference type="SUPFAM" id="SSF110849">
    <property type="entry name" value="ParB/Sulfiredoxin"/>
    <property type="match status" value="1"/>
</dbReference>
<dbReference type="EMBL" id="JBHRXI010000017">
    <property type="protein sequence ID" value="MFC3615623.1"/>
    <property type="molecule type" value="Genomic_DNA"/>
</dbReference>
<evidence type="ECO:0000256" key="1">
    <source>
        <dbReference type="SAM" id="MobiDB-lite"/>
    </source>
</evidence>
<keyword evidence="4" id="KW-1185">Reference proteome</keyword>